<organism evidence="9 10">
    <name type="scientific">Hwanghaeella grinnelliae</name>
    <dbReference type="NCBI Taxonomy" id="2500179"/>
    <lineage>
        <taxon>Bacteria</taxon>
        <taxon>Pseudomonadati</taxon>
        <taxon>Pseudomonadota</taxon>
        <taxon>Alphaproteobacteria</taxon>
        <taxon>Rhodospirillales</taxon>
        <taxon>Rhodospirillaceae</taxon>
        <taxon>Hwanghaeella</taxon>
    </lineage>
</organism>
<feature type="domain" description="ABC transporter" evidence="8">
    <location>
        <begin position="7"/>
        <end position="242"/>
    </location>
</feature>
<dbReference type="SMART" id="SM00382">
    <property type="entry name" value="AAA"/>
    <property type="match status" value="1"/>
</dbReference>
<evidence type="ECO:0000256" key="3">
    <source>
        <dbReference type="ARBA" id="ARBA00022475"/>
    </source>
</evidence>
<keyword evidence="3" id="KW-1003">Cell membrane</keyword>
<dbReference type="InterPro" id="IPR003593">
    <property type="entry name" value="AAA+_ATPase"/>
</dbReference>
<dbReference type="InterPro" id="IPR012340">
    <property type="entry name" value="NA-bd_OB-fold"/>
</dbReference>
<dbReference type="EMBL" id="SADE01000004">
    <property type="protein sequence ID" value="RVU33998.1"/>
    <property type="molecule type" value="Genomic_DNA"/>
</dbReference>
<comment type="similarity">
    <text evidence="1">Belongs to the ABC transporter superfamily.</text>
</comment>
<dbReference type="PANTHER" id="PTHR43875">
    <property type="entry name" value="MALTODEXTRIN IMPORT ATP-BINDING PROTEIN MSMX"/>
    <property type="match status" value="1"/>
</dbReference>
<comment type="caution">
    <text evidence="9">The sequence shown here is derived from an EMBL/GenBank/DDBJ whole genome shotgun (WGS) entry which is preliminary data.</text>
</comment>
<dbReference type="RefSeq" id="WP_127768028.1">
    <property type="nucleotide sequence ID" value="NZ_SADE01000004.1"/>
</dbReference>
<evidence type="ECO:0000256" key="4">
    <source>
        <dbReference type="ARBA" id="ARBA00022741"/>
    </source>
</evidence>
<proteinExistence type="inferred from homology"/>
<evidence type="ECO:0000256" key="2">
    <source>
        <dbReference type="ARBA" id="ARBA00022448"/>
    </source>
</evidence>
<keyword evidence="2" id="KW-0813">Transport</keyword>
<dbReference type="Proteomes" id="UP000287447">
    <property type="component" value="Unassembled WGS sequence"/>
</dbReference>
<dbReference type="SUPFAM" id="SSF52540">
    <property type="entry name" value="P-loop containing nucleoside triphosphate hydrolases"/>
    <property type="match status" value="1"/>
</dbReference>
<dbReference type="InterPro" id="IPR003439">
    <property type="entry name" value="ABC_transporter-like_ATP-bd"/>
</dbReference>
<evidence type="ECO:0000256" key="5">
    <source>
        <dbReference type="ARBA" id="ARBA00022840"/>
    </source>
</evidence>
<protein>
    <submittedName>
        <fullName evidence="9">ABC transporter ATP-binding protein</fullName>
    </submittedName>
</protein>
<dbReference type="SUPFAM" id="SSF50331">
    <property type="entry name" value="MOP-like"/>
    <property type="match status" value="1"/>
</dbReference>
<dbReference type="Gene3D" id="2.40.50.100">
    <property type="match status" value="1"/>
</dbReference>
<dbReference type="InterPro" id="IPR017871">
    <property type="entry name" value="ABC_transporter-like_CS"/>
</dbReference>
<dbReference type="PANTHER" id="PTHR43875:SF15">
    <property type="entry name" value="TREHALOSE IMPORT ATP-BINDING PROTEIN SUGC"/>
    <property type="match status" value="1"/>
</dbReference>
<sequence length="394" mass="42030">MTDHNGLILNELSKTFGDNQALNGIDLDVAPGEVVAVTGPSGAGKSTLCKCIAGLERPDSGSVFLGGREIAGDLPGGRGVAFLFESYALYPHKTVFENAASPLRVPGRSSSLSGAELADRIGRELDKLAIGHLADRLPSELSGGQKQRAALARALVQDNAAITMLDEPISHLDAKLRHRLRGEIKRELMARDAPAIWVTPDGLEALSVGDRVAVLIGGKIAQFGTPREIWENPASVEVARLIGDPPMNLLSARLQDRDGTVTAELDDGMHLILPPDSVERLVAASGKQSLQDGAVTIGVKPRDIRIIRLEDVGVMTSEVVSLEPFGKHSLVTLSLGKSFVRVKARDDMGVRPGERVGLRFTGPVTFFKAKTGSRIVTGWEEQGGETERRAVPAL</sequence>
<dbReference type="OrthoDB" id="9767663at2"/>
<evidence type="ECO:0000313" key="9">
    <source>
        <dbReference type="EMBL" id="RVU33998.1"/>
    </source>
</evidence>
<evidence type="ECO:0000256" key="7">
    <source>
        <dbReference type="ARBA" id="ARBA00023136"/>
    </source>
</evidence>
<dbReference type="AlphaFoldDB" id="A0A3S2VMQ7"/>
<dbReference type="Gene3D" id="2.40.50.140">
    <property type="entry name" value="Nucleic acid-binding proteins"/>
    <property type="match status" value="1"/>
</dbReference>
<dbReference type="GO" id="GO:0005524">
    <property type="term" value="F:ATP binding"/>
    <property type="evidence" value="ECO:0007669"/>
    <property type="project" value="UniProtKB-KW"/>
</dbReference>
<dbReference type="PROSITE" id="PS50893">
    <property type="entry name" value="ABC_TRANSPORTER_2"/>
    <property type="match status" value="1"/>
</dbReference>
<dbReference type="CDD" id="cd03259">
    <property type="entry name" value="ABC_Carb_Solutes_like"/>
    <property type="match status" value="1"/>
</dbReference>
<evidence type="ECO:0000313" key="10">
    <source>
        <dbReference type="Proteomes" id="UP000287447"/>
    </source>
</evidence>
<dbReference type="GO" id="GO:0055052">
    <property type="term" value="C:ATP-binding cassette (ABC) transporter complex, substrate-binding subunit-containing"/>
    <property type="evidence" value="ECO:0007669"/>
    <property type="project" value="TreeGrafter"/>
</dbReference>
<keyword evidence="6" id="KW-1278">Translocase</keyword>
<accession>A0A3S2VMQ7</accession>
<gene>
    <name evidence="9" type="ORF">EOI86_23015</name>
</gene>
<dbReference type="GO" id="GO:0016887">
    <property type="term" value="F:ATP hydrolysis activity"/>
    <property type="evidence" value="ECO:0007669"/>
    <property type="project" value="InterPro"/>
</dbReference>
<dbReference type="GO" id="GO:0015408">
    <property type="term" value="F:ABC-type ferric iron transporter activity"/>
    <property type="evidence" value="ECO:0007669"/>
    <property type="project" value="InterPro"/>
</dbReference>
<keyword evidence="7" id="KW-0472">Membrane</keyword>
<dbReference type="InterPro" id="IPR027417">
    <property type="entry name" value="P-loop_NTPase"/>
</dbReference>
<evidence type="ECO:0000259" key="8">
    <source>
        <dbReference type="PROSITE" id="PS50893"/>
    </source>
</evidence>
<dbReference type="InterPro" id="IPR008995">
    <property type="entry name" value="Mo/tungstate-bd_C_term_dom"/>
</dbReference>
<keyword evidence="10" id="KW-1185">Reference proteome</keyword>
<dbReference type="InterPro" id="IPR047641">
    <property type="entry name" value="ABC_transpr_MalK/UgpC-like"/>
</dbReference>
<keyword evidence="4" id="KW-0547">Nucleotide-binding</keyword>
<dbReference type="InterPro" id="IPR015853">
    <property type="entry name" value="ABC_transpr_FbpC"/>
</dbReference>
<keyword evidence="5 9" id="KW-0067">ATP-binding</keyword>
<evidence type="ECO:0000256" key="6">
    <source>
        <dbReference type="ARBA" id="ARBA00022967"/>
    </source>
</evidence>
<evidence type="ECO:0000256" key="1">
    <source>
        <dbReference type="ARBA" id="ARBA00005417"/>
    </source>
</evidence>
<name>A0A3S2VMQ7_9PROT</name>
<reference evidence="10" key="1">
    <citation type="submission" date="2019-01" db="EMBL/GenBank/DDBJ databases">
        <title>Gri0909 isolated from a small marine red alga.</title>
        <authorList>
            <person name="Kim J."/>
            <person name="Jeong S.E."/>
            <person name="Jeon C.O."/>
        </authorList>
    </citation>
    <scope>NUCLEOTIDE SEQUENCE [LARGE SCALE GENOMIC DNA]</scope>
    <source>
        <strain evidence="10">Gri0909</strain>
    </source>
</reference>
<dbReference type="PROSITE" id="PS00211">
    <property type="entry name" value="ABC_TRANSPORTER_1"/>
    <property type="match status" value="1"/>
</dbReference>
<dbReference type="Gene3D" id="3.40.50.300">
    <property type="entry name" value="P-loop containing nucleotide triphosphate hydrolases"/>
    <property type="match status" value="1"/>
</dbReference>
<dbReference type="Pfam" id="PF00005">
    <property type="entry name" value="ABC_tran"/>
    <property type="match status" value="1"/>
</dbReference>